<keyword evidence="3" id="KW-1185">Reference proteome</keyword>
<dbReference type="InterPro" id="IPR043129">
    <property type="entry name" value="ATPase_NBD"/>
</dbReference>
<dbReference type="EMBL" id="FQVB01000003">
    <property type="protein sequence ID" value="SHE31822.1"/>
    <property type="molecule type" value="Genomic_DNA"/>
</dbReference>
<organism evidence="2 3">
    <name type="scientific">Desulfacinum infernum DSM 9756</name>
    <dbReference type="NCBI Taxonomy" id="1121391"/>
    <lineage>
        <taxon>Bacteria</taxon>
        <taxon>Pseudomonadati</taxon>
        <taxon>Thermodesulfobacteriota</taxon>
        <taxon>Syntrophobacteria</taxon>
        <taxon>Syntrophobacterales</taxon>
        <taxon>Syntrophobacteraceae</taxon>
        <taxon>Desulfacinum</taxon>
    </lineage>
</organism>
<evidence type="ECO:0000259" key="1">
    <source>
        <dbReference type="SMART" id="SM00842"/>
    </source>
</evidence>
<dbReference type="STRING" id="1121391.SAMN02745206_00104"/>
<dbReference type="GO" id="GO:0051301">
    <property type="term" value="P:cell division"/>
    <property type="evidence" value="ECO:0007669"/>
    <property type="project" value="InterPro"/>
</dbReference>
<dbReference type="InterPro" id="IPR003494">
    <property type="entry name" value="SHS2_FtsA"/>
</dbReference>
<dbReference type="SMART" id="SM00842">
    <property type="entry name" value="FtsA"/>
    <property type="match status" value="1"/>
</dbReference>
<evidence type="ECO:0000313" key="2">
    <source>
        <dbReference type="EMBL" id="SHE31822.1"/>
    </source>
</evidence>
<dbReference type="OrthoDB" id="9773403at2"/>
<dbReference type="CDD" id="cd24049">
    <property type="entry name" value="ASKHA_NBD_PilM"/>
    <property type="match status" value="1"/>
</dbReference>
<dbReference type="RefSeq" id="WP_073035924.1">
    <property type="nucleotide sequence ID" value="NZ_FQVB01000003.1"/>
</dbReference>
<dbReference type="PIRSF" id="PIRSF019169">
    <property type="entry name" value="PilM"/>
    <property type="match status" value="1"/>
</dbReference>
<feature type="domain" description="SHS2" evidence="1">
    <location>
        <begin position="8"/>
        <end position="174"/>
    </location>
</feature>
<name>A0A1M4SI43_9BACT</name>
<dbReference type="InterPro" id="IPR050696">
    <property type="entry name" value="FtsA/MreB"/>
</dbReference>
<dbReference type="PANTHER" id="PTHR32432:SF3">
    <property type="entry name" value="ETHANOLAMINE UTILIZATION PROTEIN EUTJ"/>
    <property type="match status" value="1"/>
</dbReference>
<dbReference type="NCBIfam" id="TIGR01175">
    <property type="entry name" value="pilM"/>
    <property type="match status" value="1"/>
</dbReference>
<dbReference type="PANTHER" id="PTHR32432">
    <property type="entry name" value="CELL DIVISION PROTEIN FTSA-RELATED"/>
    <property type="match status" value="1"/>
</dbReference>
<evidence type="ECO:0000313" key="3">
    <source>
        <dbReference type="Proteomes" id="UP000184076"/>
    </source>
</evidence>
<proteinExistence type="predicted"/>
<protein>
    <submittedName>
        <fullName evidence="2">Type IV pilus assembly protein PilM</fullName>
    </submittedName>
</protein>
<dbReference type="Pfam" id="PF11104">
    <property type="entry name" value="PilM_2"/>
    <property type="match status" value="1"/>
</dbReference>
<dbReference type="AlphaFoldDB" id="A0A1M4SI43"/>
<dbReference type="SUPFAM" id="SSF53067">
    <property type="entry name" value="Actin-like ATPase domain"/>
    <property type="match status" value="2"/>
</dbReference>
<gene>
    <name evidence="2" type="ORF">SAMN02745206_00104</name>
</gene>
<accession>A0A1M4SI43</accession>
<dbReference type="Gene3D" id="3.30.1490.300">
    <property type="match status" value="1"/>
</dbReference>
<dbReference type="Gene3D" id="3.30.420.40">
    <property type="match status" value="2"/>
</dbReference>
<dbReference type="Proteomes" id="UP000184076">
    <property type="component" value="Unassembled WGS sequence"/>
</dbReference>
<dbReference type="InterPro" id="IPR005883">
    <property type="entry name" value="PilM"/>
</dbReference>
<reference evidence="3" key="1">
    <citation type="submission" date="2016-11" db="EMBL/GenBank/DDBJ databases">
        <authorList>
            <person name="Varghese N."/>
            <person name="Submissions S."/>
        </authorList>
    </citation>
    <scope>NUCLEOTIDE SEQUENCE [LARGE SCALE GENOMIC DNA]</scope>
    <source>
        <strain evidence="3">DSM 9756</strain>
    </source>
</reference>
<sequence>MFRRKKEIVGVDLGSYAIKMMRLTQGKTGYRVDSLGMAMVPHEAVSEGRIEKPEMVADVLRKLAKNLQIKPGPVATSVSGYEVMIKTIEMPGMSEEELGKRLREEIAQYVPYQLDEVNVDYEILDVSKDRPNHMEVLLVAAKKESVADYAALIEKAGFEPAVVDVDYFALSNAFEATYGVFSDQNILLMDIGAVKTTLTIVRGGRPVFMRDLMAGGRNITDRIAVELGVEVDRAERIKLGLGVEEVDAERLEGAFMETVGEWCADVRRAMDFYYTNYPESKIHKIYLSGGSARLPALDALIKSELGVDVDIFNPLLRLETSPSKFDPDYVDQVGPQMAICLGLGLRRAEDK</sequence>